<proteinExistence type="predicted"/>
<name>A0A4Y5P1D3_9CAUD</name>
<dbReference type="EMBL" id="MK770119">
    <property type="protein sequence ID" value="QCW23766.1"/>
    <property type="molecule type" value="Genomic_DNA"/>
</dbReference>
<sequence length="131" mass="15428">MLTINNWCIITMLFYDYEKIYILSVGRSDLILHYLKKLKDEPEAHKMLLGNSFIINEDVVIRNTKHLKKQHLAEYLGILSIRSYSTYLLTEDSSLDMEMLYPWIPKTVVETNPLIAIKQTKLIFNEEIIYG</sequence>
<keyword evidence="2" id="KW-1185">Reference proteome</keyword>
<gene>
    <name evidence="1" type="ORF">AAS21_gp028</name>
</gene>
<protein>
    <submittedName>
        <fullName evidence="1">Uncharacterized protein</fullName>
    </submittedName>
</protein>
<evidence type="ECO:0000313" key="1">
    <source>
        <dbReference type="EMBL" id="QCW23766.1"/>
    </source>
</evidence>
<organism evidence="1 2">
    <name type="scientific">Pantoea phage vB_PagS_AAS21</name>
    <dbReference type="NCBI Taxonomy" id="2575261"/>
    <lineage>
        <taxon>Viruses</taxon>
        <taxon>Duplodnaviria</taxon>
        <taxon>Heunggongvirae</taxon>
        <taxon>Uroviricota</taxon>
        <taxon>Caudoviricetes</taxon>
        <taxon>Demerecviridae</taxon>
        <taxon>Keyvirus</taxon>
        <taxon>Keyvirus AAS21</taxon>
    </lineage>
</organism>
<reference evidence="1 2" key="1">
    <citation type="submission" date="2019-04" db="EMBL/GenBank/DDBJ databases">
        <title>Complete genome sequence of Pantoea bacteriophage vB_PagS_AAS21.</title>
        <authorList>
            <person name="Truncaite L."/>
            <person name="Simoliuniene M."/>
            <person name="Zajanckauskaite A."/>
            <person name="Meskys R."/>
            <person name="Simoliunas E."/>
        </authorList>
    </citation>
    <scope>NUCLEOTIDE SEQUENCE [LARGE SCALE GENOMIC DNA]</scope>
</reference>
<evidence type="ECO:0000313" key="2">
    <source>
        <dbReference type="Proteomes" id="UP000308921"/>
    </source>
</evidence>
<dbReference type="Proteomes" id="UP000308921">
    <property type="component" value="Segment"/>
</dbReference>
<accession>A0A4Y5P1D3</accession>